<protein>
    <recommendedName>
        <fullName evidence="1">Reverse transcriptase Ty1/copia-type domain-containing protein</fullName>
    </recommendedName>
</protein>
<dbReference type="EMBL" id="GEDC01030749">
    <property type="protein sequence ID" value="JAS06549.1"/>
    <property type="molecule type" value="Transcribed_RNA"/>
</dbReference>
<reference evidence="2" key="1">
    <citation type="submission" date="2015-12" db="EMBL/GenBank/DDBJ databases">
        <title>De novo transcriptome assembly of four potential Pierce s Disease insect vectors from Arizona vineyards.</title>
        <authorList>
            <person name="Tassone E.E."/>
        </authorList>
    </citation>
    <scope>NUCLEOTIDE SEQUENCE</scope>
</reference>
<dbReference type="Pfam" id="PF07727">
    <property type="entry name" value="RVT_2"/>
    <property type="match status" value="1"/>
</dbReference>
<dbReference type="AlphaFoldDB" id="A0A1B6BZV7"/>
<organism evidence="2">
    <name type="scientific">Clastoptera arizonana</name>
    <name type="common">Arizona spittle bug</name>
    <dbReference type="NCBI Taxonomy" id="38151"/>
    <lineage>
        <taxon>Eukaryota</taxon>
        <taxon>Metazoa</taxon>
        <taxon>Ecdysozoa</taxon>
        <taxon>Arthropoda</taxon>
        <taxon>Hexapoda</taxon>
        <taxon>Insecta</taxon>
        <taxon>Pterygota</taxon>
        <taxon>Neoptera</taxon>
        <taxon>Paraneoptera</taxon>
        <taxon>Hemiptera</taxon>
        <taxon>Auchenorrhyncha</taxon>
        <taxon>Cercopoidea</taxon>
        <taxon>Clastopteridae</taxon>
        <taxon>Clastoptera</taxon>
    </lineage>
</organism>
<accession>A0A1B6BZV7</accession>
<feature type="domain" description="Reverse transcriptase Ty1/copia-type" evidence="1">
    <location>
        <begin position="15"/>
        <end position="106"/>
    </location>
</feature>
<feature type="non-terminal residue" evidence="2">
    <location>
        <position position="161"/>
    </location>
</feature>
<name>A0A1B6BZV7_9HEMI</name>
<evidence type="ECO:0000313" key="2">
    <source>
        <dbReference type="EMBL" id="JAS06549.1"/>
    </source>
</evidence>
<evidence type="ECO:0000259" key="1">
    <source>
        <dbReference type="Pfam" id="PF07727"/>
    </source>
</evidence>
<feature type="non-terminal residue" evidence="2">
    <location>
        <position position="1"/>
    </location>
</feature>
<gene>
    <name evidence="2" type="ORF">g.9596</name>
</gene>
<dbReference type="InterPro" id="IPR013103">
    <property type="entry name" value="RVT_2"/>
</dbReference>
<proteinExistence type="predicted"/>
<sequence>SKFSSEEGLDYLSSERCIFKNKDNSAILGLFVDDGIVTGSDKNNMINLLNKLSERFEIKVDYSPKYFLGMSIEKNEDGVILKQNKYAKQIIEKFNMENAKVSDIPINIQNKNVDINNENFKSDDSYPFRETVGSILYLSNKTRPDLSLAVNIESRHLENPS</sequence>